<dbReference type="InterPro" id="IPR046540">
    <property type="entry name" value="DMFA2_C"/>
</dbReference>
<name>A0A1I0VS54_9ACTN</name>
<dbReference type="InterPro" id="IPR032812">
    <property type="entry name" value="SbsA_Ig"/>
</dbReference>
<feature type="domain" description="SbsA Ig-like" evidence="3">
    <location>
        <begin position="1337"/>
        <end position="1436"/>
    </location>
</feature>
<keyword evidence="1" id="KW-0732">Signal</keyword>
<dbReference type="InterPro" id="IPR014755">
    <property type="entry name" value="Cu-Rt/internalin_Ig-like"/>
</dbReference>
<dbReference type="Gene3D" id="2.60.40.1220">
    <property type="match status" value="2"/>
</dbReference>
<dbReference type="SUPFAM" id="SSF81296">
    <property type="entry name" value="E set domains"/>
    <property type="match status" value="1"/>
</dbReference>
<evidence type="ECO:0000256" key="2">
    <source>
        <dbReference type="SAM" id="MobiDB-lite"/>
    </source>
</evidence>
<gene>
    <name evidence="6" type="ORF">SAMN05192575_101419</name>
</gene>
<reference evidence="6" key="1">
    <citation type="submission" date="2016-10" db="EMBL/GenBank/DDBJ databases">
        <authorList>
            <person name="de Groot N.N."/>
        </authorList>
    </citation>
    <scope>NUCLEOTIDE SEQUENCE [LARGE SCALE GENOMIC DNA]</scope>
    <source>
        <strain evidence="6">CGMCC 1.10697</strain>
    </source>
</reference>
<evidence type="ECO:0000259" key="4">
    <source>
        <dbReference type="Pfam" id="PF13313"/>
    </source>
</evidence>
<proteinExistence type="predicted"/>
<feature type="domain" description="DUF4082" evidence="4">
    <location>
        <begin position="1189"/>
        <end position="1330"/>
    </location>
</feature>
<dbReference type="STRING" id="748909.SAMN05192575_101419"/>
<dbReference type="Pfam" id="PF17957">
    <property type="entry name" value="Big_7"/>
    <property type="match status" value="1"/>
</dbReference>
<feature type="domain" description="DUF4082" evidence="4">
    <location>
        <begin position="662"/>
        <end position="806"/>
    </location>
</feature>
<dbReference type="Proteomes" id="UP000199113">
    <property type="component" value="Unassembled WGS sequence"/>
</dbReference>
<feature type="region of interest" description="Disordered" evidence="2">
    <location>
        <begin position="557"/>
        <end position="578"/>
    </location>
</feature>
<protein>
    <submittedName>
        <fullName evidence="6">Ig-like domain-containing protein</fullName>
    </submittedName>
</protein>
<evidence type="ECO:0000259" key="3">
    <source>
        <dbReference type="Pfam" id="PF13205"/>
    </source>
</evidence>
<evidence type="ECO:0000259" key="5">
    <source>
        <dbReference type="Pfam" id="PF20254"/>
    </source>
</evidence>
<feature type="domain" description="DUF4082" evidence="4">
    <location>
        <begin position="1452"/>
        <end position="1590"/>
    </location>
</feature>
<dbReference type="InterPro" id="IPR025141">
    <property type="entry name" value="DUF4082"/>
</dbReference>
<feature type="domain" description="N,N-dimethylformamidase beta subunit-like C-terminal" evidence="5">
    <location>
        <begin position="118"/>
        <end position="513"/>
    </location>
</feature>
<dbReference type="Pfam" id="PF13205">
    <property type="entry name" value="Big_5"/>
    <property type="match status" value="3"/>
</dbReference>
<evidence type="ECO:0000256" key="1">
    <source>
        <dbReference type="ARBA" id="ARBA00022729"/>
    </source>
</evidence>
<organism evidence="6 7">
    <name type="scientific">Nocardioides alpinus</name>
    <dbReference type="NCBI Taxonomy" id="748909"/>
    <lineage>
        <taxon>Bacteria</taxon>
        <taxon>Bacillati</taxon>
        <taxon>Actinomycetota</taxon>
        <taxon>Actinomycetes</taxon>
        <taxon>Propionibacteriales</taxon>
        <taxon>Nocardioidaceae</taxon>
        <taxon>Nocardioides</taxon>
    </lineage>
</organism>
<accession>A0A1I0VS54</accession>
<feature type="compositionally biased region" description="Polar residues" evidence="2">
    <location>
        <begin position="557"/>
        <end position="568"/>
    </location>
</feature>
<dbReference type="EMBL" id="FOKC01000001">
    <property type="protein sequence ID" value="SFA79152.1"/>
    <property type="molecule type" value="Genomic_DNA"/>
</dbReference>
<sequence>MPLDECEQDGWTAMGSAVMGRTRAWSARVVALLLVAALNVLVGPSLIGGPSTANAADPCAPGGNKIACENSKPGTSPEIWDSAYGSGADSIQGFSTDISVNVGQRVDFKIKTDASSYTIDIYRIGYYQGNGARKITSVTPSVNLPQNQPNCINDLTTETYDCGNWAVSASWNVPSTAVSGVYIAQLKRSNGDSSHITFVVRDDASTSDVVFQTSDPTWVAYNNYGGSNFYNGGVNGRSYKLSYNRPMNTRGGTGGRDFFFANEYPMVRFLERNGYDVSYMAGVDSDRRGNLIKNHDVFLSVGHDEYWSGAQRANVEAARDAGVNLQFLSGNDVYWRTRYEPSLDTSHTAYRTLVSYKETWDWMKSDPSPQWTGTWRDPRYAPTSQGAGLPENALTGTMYQANYSDLPVTVSTEEGRTRLWRNTSLASLAAGQTRALAPHTVGYESNEDIDNGQRPAGLVRLSTTIGPTPEYLRDYGNTVTPGTTTHNLTLYKAPSGALVFSAGSVQWSWGLDEVHDTPFDPEPADVRMQQAQVNLLADMGSQPSTLMAGLVTASKSTDTTGPSVSITSPAAGASVANGTQRTISGTATDAGGGRVAGVEVSTNGGDTWHPATGTSSWSYTYVQKGMGSVPLRVRATDDSANTGAVATRNAAVQCPCSIFGAEVPPTAATNDSGAVELGLRFTPTSDGYISGVRFYKGTGNGGTHQGSLWSTSGARLATGTFTNETATGWQTLQFTSAVPVSANQTYVASYTAPQGRYALGANAFYDAPKLAPPLTVAGGFGAAPAGVFGWSGQYPASSHQSSNYYVDVLFTNVDDSPLAATNQAPIAGSSSVPPSTTVRATLSKPIVAGSASLVLKDELGQTVPGTTSYDAATRTVTFTPTSPLAGFVQHTATVSATDALGQSVGAGKTWSFRTAKPASAPGVCPCSLYDDASQPSVLEESDQGPLTLGVRFSSTVDGTVSAVRFYKGPNNTGTHTGTLWSATGTQLATGTFTGETVSGWQTLVFGQPVAITKNTEYIAGYRAPAGRYSVTGGGFASMSRSPLVVASNSGAFTYGTGYPSASSSTSYMVDVVFERAPSPLAVVGQSPAPGATQVRRDSQVVLEVSSPLASGWGMSVSTSAGAVAGTASLSSDGTQVTFVPTSLLPAGTQVNVAVNGLRSTEGVTLANQSWSFQTRSGEPAPVQSLFSSQTPAVTATDDSSPVELGVEFTPTKSGQVTGIRFFKGAGNSGVHKGSVWSASGTKLAGLTFVGETASGWQTAMLSTPLQVSAGTPYVVSYFAPQGHYSISGGFFNNQWIAGDLRVAAGTNGRYFYGAGGGFPQYSWNSTNYFVDVLFEKDPSAVTVASRTPDVNATGVLADLTPTITFSDTIATSGWTMILKQGTTTEPGSASLSSDSTRLTFDPTSDLAASTTYTVEVSGVTSTDGLPLATQTWSFTTAAATVPVSRLLDGLTPASHIQDNDPIELGMSFVPSISGAVTGVRFWKGPGHTGTHTGSLWSASGTRLGTVTFTNETADGWQIAEFASAIPVSAGQTYVISYYSPSGDYSVIGGFFSQARTVGPLTAPAGSNGLYRYATGGSFPTGSYNSTNYFVDVLFRAS</sequence>
<feature type="domain" description="SbsA Ig-like" evidence="3">
    <location>
        <begin position="814"/>
        <end position="914"/>
    </location>
</feature>
<dbReference type="InterPro" id="IPR014756">
    <property type="entry name" value="Ig_E-set"/>
</dbReference>
<dbReference type="Pfam" id="PF13313">
    <property type="entry name" value="DUF4082"/>
    <property type="match status" value="4"/>
</dbReference>
<feature type="domain" description="SbsA Ig-like" evidence="3">
    <location>
        <begin position="1078"/>
        <end position="1174"/>
    </location>
</feature>
<dbReference type="Gene3D" id="2.60.40.650">
    <property type="match status" value="1"/>
</dbReference>
<feature type="domain" description="DUF4082" evidence="4">
    <location>
        <begin position="933"/>
        <end position="1069"/>
    </location>
</feature>
<dbReference type="Pfam" id="PF20254">
    <property type="entry name" value="DMFA2_C"/>
    <property type="match status" value="1"/>
</dbReference>
<evidence type="ECO:0000313" key="6">
    <source>
        <dbReference type="EMBL" id="SFA79152.1"/>
    </source>
</evidence>
<evidence type="ECO:0000313" key="7">
    <source>
        <dbReference type="Proteomes" id="UP000199113"/>
    </source>
</evidence>